<evidence type="ECO:0000313" key="2">
    <source>
        <dbReference type="Proteomes" id="UP001527090"/>
    </source>
</evidence>
<reference evidence="1 2" key="1">
    <citation type="submission" date="2022-05" db="EMBL/GenBank/DDBJ databases">
        <title>Genome Sequencing of Bee-Associated Microbes.</title>
        <authorList>
            <person name="Dunlap C."/>
        </authorList>
    </citation>
    <scope>NUCLEOTIDE SEQUENCE [LARGE SCALE GENOMIC DNA]</scope>
    <source>
        <strain evidence="1 2">NRRL NRS-750</strain>
    </source>
</reference>
<sequence length="157" mass="18224">MKNQLKEKIELMKRVLEEDPFYLVIGDIMEETEPILTSTNDVIQDYQDYLNEYSSLRCGSVILFGRKELQQFQFPVADMPGQFEEWVCIGKIDPDPLFISKKNGQISCLVGKPGMEMKITSYGAFNEFLENFVFGERYVEVGGSDEWYDLLKSYKLI</sequence>
<protein>
    <recommendedName>
        <fullName evidence="3">SMI1/KNR4 family protein</fullName>
    </recommendedName>
</protein>
<comment type="caution">
    <text evidence="1">The sequence shown here is derived from an EMBL/GenBank/DDBJ whole genome shotgun (WGS) entry which is preliminary data.</text>
</comment>
<dbReference type="EMBL" id="JAMDLY010000005">
    <property type="protein sequence ID" value="MCY9528232.1"/>
    <property type="molecule type" value="Genomic_DNA"/>
</dbReference>
<accession>A0ABT4E3D4</accession>
<name>A0ABT4E3D4_PAEAL</name>
<gene>
    <name evidence="1" type="ORF">M5X04_02625</name>
</gene>
<evidence type="ECO:0008006" key="3">
    <source>
        <dbReference type="Google" id="ProtNLM"/>
    </source>
</evidence>
<proteinExistence type="predicted"/>
<organism evidence="1 2">
    <name type="scientific">Paenibacillus alvei</name>
    <name type="common">Bacillus alvei</name>
    <dbReference type="NCBI Taxonomy" id="44250"/>
    <lineage>
        <taxon>Bacteria</taxon>
        <taxon>Bacillati</taxon>
        <taxon>Bacillota</taxon>
        <taxon>Bacilli</taxon>
        <taxon>Bacillales</taxon>
        <taxon>Paenibacillaceae</taxon>
        <taxon>Paenibacillus</taxon>
    </lineage>
</organism>
<evidence type="ECO:0000313" key="1">
    <source>
        <dbReference type="EMBL" id="MCY9528232.1"/>
    </source>
</evidence>
<dbReference type="Proteomes" id="UP001527090">
    <property type="component" value="Unassembled WGS sequence"/>
</dbReference>
<keyword evidence="2" id="KW-1185">Reference proteome</keyword>
<dbReference type="RefSeq" id="WP_021254180.1">
    <property type="nucleotide sequence ID" value="NZ_JAMDLY010000005.1"/>
</dbReference>